<protein>
    <submittedName>
        <fullName evidence="7">Cytochrome C oxidase subunit IV family protein</fullName>
    </submittedName>
</protein>
<dbReference type="Proteomes" id="UP001061862">
    <property type="component" value="Chromosome"/>
</dbReference>
<evidence type="ECO:0000313" key="8">
    <source>
        <dbReference type="Proteomes" id="UP001061862"/>
    </source>
</evidence>
<keyword evidence="4 6" id="KW-1133">Transmembrane helix</keyword>
<keyword evidence="3 6" id="KW-0812">Transmembrane</keyword>
<dbReference type="InterPro" id="IPR005171">
    <property type="entry name" value="Cyt_c_oxidase_su4_prok"/>
</dbReference>
<evidence type="ECO:0000256" key="6">
    <source>
        <dbReference type="SAM" id="Phobius"/>
    </source>
</evidence>
<organism evidence="7 8">
    <name type="scientific">Devosia neptuniae</name>
    <dbReference type="NCBI Taxonomy" id="191302"/>
    <lineage>
        <taxon>Bacteria</taxon>
        <taxon>Pseudomonadati</taxon>
        <taxon>Pseudomonadota</taxon>
        <taxon>Alphaproteobacteria</taxon>
        <taxon>Hyphomicrobiales</taxon>
        <taxon>Devosiaceae</taxon>
        <taxon>Devosia</taxon>
    </lineage>
</organism>
<keyword evidence="8" id="KW-1185">Reference proteome</keyword>
<dbReference type="RefSeq" id="WP_262171801.1">
    <property type="nucleotide sequence ID" value="NZ_CP104965.1"/>
</dbReference>
<reference evidence="7 8" key="1">
    <citation type="submission" date="2022-09" db="EMBL/GenBank/DDBJ databases">
        <title>Interaction between co-microsymbionts with complementary sets of symbiotic genes in legume-rhizobium systems.</title>
        <authorList>
            <person name="Safronova V."/>
            <person name="Sazanova A."/>
            <person name="Afonin A."/>
            <person name="Chirak E."/>
        </authorList>
    </citation>
    <scope>NUCLEOTIDE SEQUENCE [LARGE SCALE GENOMIC DNA]</scope>
    <source>
        <strain evidence="7 8">A18/4-1</strain>
    </source>
</reference>
<gene>
    <name evidence="7" type="ORF">N8A98_12825</name>
</gene>
<dbReference type="EMBL" id="CP104965">
    <property type="protein sequence ID" value="UXN72002.1"/>
    <property type="molecule type" value="Genomic_DNA"/>
</dbReference>
<comment type="subcellular location">
    <subcellularLocation>
        <location evidence="1">Cell membrane</location>
        <topology evidence="1">Multi-pass membrane protein</topology>
    </subcellularLocation>
</comment>
<keyword evidence="5 6" id="KW-0472">Membrane</keyword>
<evidence type="ECO:0000256" key="5">
    <source>
        <dbReference type="ARBA" id="ARBA00023136"/>
    </source>
</evidence>
<feature type="transmembrane region" description="Helical" evidence="6">
    <location>
        <begin position="23"/>
        <end position="43"/>
    </location>
</feature>
<feature type="transmembrane region" description="Helical" evidence="6">
    <location>
        <begin position="55"/>
        <end position="75"/>
    </location>
</feature>
<dbReference type="Pfam" id="PF03626">
    <property type="entry name" value="COX4_pro"/>
    <property type="match status" value="1"/>
</dbReference>
<sequence>MSHSATASTTPVPSHDESQQHPIRLYLVVWTWLFILSVGSYMVDILQFQGLLRWGLIVTLMLLKAGLIVSIFMHMRWERLALSYAILVPPVLILVFVALMALEANYTQLTRVLFLNGGT</sequence>
<feature type="transmembrane region" description="Helical" evidence="6">
    <location>
        <begin position="81"/>
        <end position="102"/>
    </location>
</feature>
<accession>A0ABY6CIU6</accession>
<evidence type="ECO:0000256" key="4">
    <source>
        <dbReference type="ARBA" id="ARBA00022989"/>
    </source>
</evidence>
<evidence type="ECO:0000256" key="2">
    <source>
        <dbReference type="ARBA" id="ARBA00022475"/>
    </source>
</evidence>
<name>A0ABY6CIU6_9HYPH</name>
<proteinExistence type="predicted"/>
<evidence type="ECO:0000256" key="1">
    <source>
        <dbReference type="ARBA" id="ARBA00004651"/>
    </source>
</evidence>
<evidence type="ECO:0000256" key="3">
    <source>
        <dbReference type="ARBA" id="ARBA00022692"/>
    </source>
</evidence>
<keyword evidence="2" id="KW-1003">Cell membrane</keyword>
<evidence type="ECO:0000313" key="7">
    <source>
        <dbReference type="EMBL" id="UXN72002.1"/>
    </source>
</evidence>